<organism evidence="1 2">
    <name type="scientific">Caenorhabditis tropicalis</name>
    <dbReference type="NCBI Taxonomy" id="1561998"/>
    <lineage>
        <taxon>Eukaryota</taxon>
        <taxon>Metazoa</taxon>
        <taxon>Ecdysozoa</taxon>
        <taxon>Nematoda</taxon>
        <taxon>Chromadorea</taxon>
        <taxon>Rhabditida</taxon>
        <taxon>Rhabditina</taxon>
        <taxon>Rhabditomorpha</taxon>
        <taxon>Rhabditoidea</taxon>
        <taxon>Rhabditidae</taxon>
        <taxon>Peloderinae</taxon>
        <taxon>Caenorhabditis</taxon>
    </lineage>
</organism>
<evidence type="ECO:0000313" key="2">
    <source>
        <dbReference type="WBParaSite" id="Csp11.Scaffold630.g18112.t1"/>
    </source>
</evidence>
<dbReference type="Proteomes" id="UP000095282">
    <property type="component" value="Unplaced"/>
</dbReference>
<dbReference type="AlphaFoldDB" id="A0A1I7UPQ8"/>
<keyword evidence="1" id="KW-1185">Reference proteome</keyword>
<evidence type="ECO:0000313" key="1">
    <source>
        <dbReference type="Proteomes" id="UP000095282"/>
    </source>
</evidence>
<dbReference type="eggNOG" id="ENOG502QVXD">
    <property type="taxonomic scope" value="Eukaryota"/>
</dbReference>
<sequence length="97" mass="10753">MTAGERPRKMPRLAQPGEVIVLDDTPMRAPASVHVMPPPHGSVQAFHQPAPSFYPMTVQPAFPAQFMPATPRLAQQPAPALELAQTQRRKFSNFFMC</sequence>
<accession>A0A1I7UPQ8</accession>
<proteinExistence type="predicted"/>
<reference evidence="2" key="1">
    <citation type="submission" date="2016-11" db="UniProtKB">
        <authorList>
            <consortium name="WormBaseParasite"/>
        </authorList>
    </citation>
    <scope>IDENTIFICATION</scope>
</reference>
<name>A0A1I7UPQ8_9PELO</name>
<dbReference type="WBParaSite" id="Csp11.Scaffold630.g18112.t1">
    <property type="protein sequence ID" value="Csp11.Scaffold630.g18112.t1"/>
    <property type="gene ID" value="Csp11.Scaffold630.g18112"/>
</dbReference>
<protein>
    <submittedName>
        <fullName evidence="2">ZM domain-containing protein</fullName>
    </submittedName>
</protein>